<dbReference type="GO" id="GO:0019212">
    <property type="term" value="F:phosphatase inhibitor activity"/>
    <property type="evidence" value="ECO:0007669"/>
    <property type="project" value="TreeGrafter"/>
</dbReference>
<dbReference type="CDD" id="cd23159">
    <property type="entry name" value="Prefoldin_URI1"/>
    <property type="match status" value="1"/>
</dbReference>
<proteinExistence type="inferred from homology"/>
<dbReference type="GO" id="GO:0006457">
    <property type="term" value="P:protein folding"/>
    <property type="evidence" value="ECO:0007669"/>
    <property type="project" value="UniProtKB-ARBA"/>
</dbReference>
<protein>
    <submittedName>
        <fullName evidence="6">RNA polymerase II subunit 5-mediating protein-like protein</fullName>
    </submittedName>
</protein>
<dbReference type="GO" id="GO:0000122">
    <property type="term" value="P:negative regulation of transcription by RNA polymerase II"/>
    <property type="evidence" value="ECO:0007669"/>
    <property type="project" value="TreeGrafter"/>
</dbReference>
<feature type="compositionally biased region" description="Basic and acidic residues" evidence="5">
    <location>
        <begin position="22"/>
        <end position="35"/>
    </location>
</feature>
<dbReference type="Gene3D" id="1.10.287.370">
    <property type="match status" value="1"/>
</dbReference>
<feature type="compositionally biased region" description="Acidic residues" evidence="5">
    <location>
        <begin position="205"/>
        <end position="245"/>
    </location>
</feature>
<evidence type="ECO:0000256" key="4">
    <source>
        <dbReference type="SAM" id="Coils"/>
    </source>
</evidence>
<keyword evidence="4" id="KW-0175">Coiled coil</keyword>
<evidence type="ECO:0000256" key="2">
    <source>
        <dbReference type="ARBA" id="ARBA00023242"/>
    </source>
</evidence>
<feature type="compositionally biased region" description="Basic and acidic residues" evidence="5">
    <location>
        <begin position="264"/>
        <end position="279"/>
    </location>
</feature>
<dbReference type="GO" id="GO:0009409">
    <property type="term" value="P:response to cold"/>
    <property type="evidence" value="ECO:0007669"/>
    <property type="project" value="UniProtKB-ARBA"/>
</dbReference>
<dbReference type="EMBL" id="JANAVB010001995">
    <property type="protein sequence ID" value="KAJ6852064.1"/>
    <property type="molecule type" value="Genomic_DNA"/>
</dbReference>
<comment type="similarity">
    <text evidence="3">Belongs to the RNA polymerase II subunit 5-mediating protein family.</text>
</comment>
<dbReference type="InterPro" id="IPR052255">
    <property type="entry name" value="RNA_pol_II_subunit5-mediator"/>
</dbReference>
<evidence type="ECO:0000313" key="7">
    <source>
        <dbReference type="Proteomes" id="UP001140949"/>
    </source>
</evidence>
<accession>A0AAX6IGZ7</accession>
<dbReference type="GO" id="GO:0005634">
    <property type="term" value="C:nucleus"/>
    <property type="evidence" value="ECO:0007669"/>
    <property type="project" value="UniProtKB-SubCell"/>
</dbReference>
<feature type="compositionally biased region" description="Polar residues" evidence="5">
    <location>
        <begin position="378"/>
        <end position="399"/>
    </location>
</feature>
<comment type="subcellular location">
    <subcellularLocation>
        <location evidence="1">Nucleus</location>
    </subcellularLocation>
</comment>
<evidence type="ECO:0000256" key="5">
    <source>
        <dbReference type="SAM" id="MobiDB-lite"/>
    </source>
</evidence>
<comment type="caution">
    <text evidence="6">The sequence shown here is derived from an EMBL/GenBank/DDBJ whole genome shotgun (WGS) entry which is preliminary data.</text>
</comment>
<dbReference type="SUPFAM" id="SSF46579">
    <property type="entry name" value="Prefoldin"/>
    <property type="match status" value="1"/>
</dbReference>
<keyword evidence="2" id="KW-0539">Nucleus</keyword>
<evidence type="ECO:0000256" key="1">
    <source>
        <dbReference type="ARBA" id="ARBA00004123"/>
    </source>
</evidence>
<feature type="region of interest" description="Disordered" evidence="5">
    <location>
        <begin position="368"/>
        <end position="413"/>
    </location>
</feature>
<reference evidence="6" key="2">
    <citation type="submission" date="2023-04" db="EMBL/GenBank/DDBJ databases">
        <authorList>
            <person name="Bruccoleri R.E."/>
            <person name="Oakeley E.J."/>
            <person name="Faust A.-M."/>
            <person name="Dessus-Babus S."/>
            <person name="Altorfer M."/>
            <person name="Burckhardt D."/>
            <person name="Oertli M."/>
            <person name="Naumann U."/>
            <person name="Petersen F."/>
            <person name="Wong J."/>
        </authorList>
    </citation>
    <scope>NUCLEOTIDE SEQUENCE</scope>
    <source>
        <strain evidence="6">GSM-AAB239-AS_SAM_17_03QT</strain>
        <tissue evidence="6">Leaf</tissue>
    </source>
</reference>
<evidence type="ECO:0000256" key="3">
    <source>
        <dbReference type="ARBA" id="ARBA00038295"/>
    </source>
</evidence>
<dbReference type="GO" id="GO:0003714">
    <property type="term" value="F:transcription corepressor activity"/>
    <property type="evidence" value="ECO:0007669"/>
    <property type="project" value="TreeGrafter"/>
</dbReference>
<dbReference type="InterPro" id="IPR004127">
    <property type="entry name" value="Prefoldin_subunit_alpha"/>
</dbReference>
<name>A0AAX6IGZ7_IRIPA</name>
<keyword evidence="7" id="KW-1185">Reference proteome</keyword>
<dbReference type="PANTHER" id="PTHR15111">
    <property type="entry name" value="RNA POLYMERASE II SUBUNIT 5-MEDIATING PROTEIN NNX3"/>
    <property type="match status" value="1"/>
</dbReference>
<reference evidence="6" key="1">
    <citation type="journal article" date="2023" name="GigaByte">
        <title>Genome assembly of the bearded iris, Iris pallida Lam.</title>
        <authorList>
            <person name="Bruccoleri R.E."/>
            <person name="Oakeley E.J."/>
            <person name="Faust A.M.E."/>
            <person name="Altorfer M."/>
            <person name="Dessus-Babus S."/>
            <person name="Burckhardt D."/>
            <person name="Oertli M."/>
            <person name="Naumann U."/>
            <person name="Petersen F."/>
            <person name="Wong J."/>
        </authorList>
    </citation>
    <scope>NUCLEOTIDE SEQUENCE</scope>
    <source>
        <strain evidence="6">GSM-AAB239-AS_SAM_17_03QT</strain>
    </source>
</reference>
<dbReference type="AlphaFoldDB" id="A0AAX6IGZ7"/>
<sequence>MAESNPRSGKVTSLGSLFPPEEAEKASKRVQEAISERGEELDRVRGFAAENSALIKLVRQLPDRTSHEIMVPFGSAAFFPGRLIHTNEFLVLLGDGYYADRSSKQTVDILKRREKSLEGQLEALKASMMDLETEAKFFDSTAAEAKEGLVEIREEYVEYPQINESVSGAPDSSSISSSTVDMTNILDKDEEYARMMARLDELEKEELEAGNDEDEDSEDDDAEDGSAGSDELENEGIESEDEDALADFSSSKNYINDAEIGNTENRKPKDTELKPRAQESFHSTASGLAIGSSRQQLLKQSSILDLNLQLKAKDGSSRSNMEQPHIMHKPPLPPEPKDDPRSFAVTKLEDFSENKAVLSGNRDHKAVIGSVIEHTHGLPSNQTTKSTTPDQSLEASLQIQDAERQPLRKLGKS</sequence>
<gene>
    <name evidence="6" type="ORF">M6B38_256360</name>
</gene>
<feature type="coiled-coil region" evidence="4">
    <location>
        <begin position="107"/>
        <end position="134"/>
    </location>
</feature>
<feature type="region of interest" description="Disordered" evidence="5">
    <location>
        <begin position="314"/>
        <end position="342"/>
    </location>
</feature>
<dbReference type="Proteomes" id="UP001140949">
    <property type="component" value="Unassembled WGS sequence"/>
</dbReference>
<dbReference type="InterPro" id="IPR009053">
    <property type="entry name" value="Prefoldin"/>
</dbReference>
<dbReference type="GO" id="GO:0003682">
    <property type="term" value="F:chromatin binding"/>
    <property type="evidence" value="ECO:0007669"/>
    <property type="project" value="TreeGrafter"/>
</dbReference>
<feature type="compositionally biased region" description="Polar residues" evidence="5">
    <location>
        <begin position="1"/>
        <end position="15"/>
    </location>
</feature>
<feature type="region of interest" description="Disordered" evidence="5">
    <location>
        <begin position="163"/>
        <end position="182"/>
    </location>
</feature>
<feature type="compositionally biased region" description="Low complexity" evidence="5">
    <location>
        <begin position="165"/>
        <end position="178"/>
    </location>
</feature>
<feature type="region of interest" description="Disordered" evidence="5">
    <location>
        <begin position="1"/>
        <end position="35"/>
    </location>
</feature>
<evidence type="ECO:0000313" key="6">
    <source>
        <dbReference type="EMBL" id="KAJ6852064.1"/>
    </source>
</evidence>
<dbReference type="PANTHER" id="PTHR15111:SF0">
    <property type="entry name" value="UNCONVENTIONAL PREFOLDIN RPB5 INTERACTOR 1"/>
    <property type="match status" value="1"/>
</dbReference>
<organism evidence="6 7">
    <name type="scientific">Iris pallida</name>
    <name type="common">Sweet iris</name>
    <dbReference type="NCBI Taxonomy" id="29817"/>
    <lineage>
        <taxon>Eukaryota</taxon>
        <taxon>Viridiplantae</taxon>
        <taxon>Streptophyta</taxon>
        <taxon>Embryophyta</taxon>
        <taxon>Tracheophyta</taxon>
        <taxon>Spermatophyta</taxon>
        <taxon>Magnoliopsida</taxon>
        <taxon>Liliopsida</taxon>
        <taxon>Asparagales</taxon>
        <taxon>Iridaceae</taxon>
        <taxon>Iridoideae</taxon>
        <taxon>Irideae</taxon>
        <taxon>Iris</taxon>
    </lineage>
</organism>
<dbReference type="Pfam" id="PF02996">
    <property type="entry name" value="Prefoldin"/>
    <property type="match status" value="1"/>
</dbReference>
<feature type="region of interest" description="Disordered" evidence="5">
    <location>
        <begin position="205"/>
        <end position="288"/>
    </location>
</feature>